<organism evidence="1 2">
    <name type="scientific">Paenibacillus lemnae</name>
    <dbReference type="NCBI Taxonomy" id="1330551"/>
    <lineage>
        <taxon>Bacteria</taxon>
        <taxon>Bacillati</taxon>
        <taxon>Bacillota</taxon>
        <taxon>Bacilli</taxon>
        <taxon>Bacillales</taxon>
        <taxon>Paenibacillaceae</taxon>
        <taxon>Paenibacillus</taxon>
    </lineage>
</organism>
<keyword evidence="2" id="KW-1185">Reference proteome</keyword>
<gene>
    <name evidence="1" type="ORF">HII30_18755</name>
</gene>
<name>A0A848MBC0_PAELE</name>
<protein>
    <submittedName>
        <fullName evidence="1">Uncharacterized protein</fullName>
    </submittedName>
</protein>
<reference evidence="1 2" key="1">
    <citation type="submission" date="2020-04" db="EMBL/GenBank/DDBJ databases">
        <title>Paenibacillus algicola sp. nov., a novel marine bacterium producing alginate lyase.</title>
        <authorList>
            <person name="Huang H."/>
        </authorList>
    </citation>
    <scope>NUCLEOTIDE SEQUENCE [LARGE SCALE GENOMIC DNA]</scope>
    <source>
        <strain evidence="1 2">L7-75</strain>
    </source>
</reference>
<evidence type="ECO:0000313" key="1">
    <source>
        <dbReference type="EMBL" id="NMO97806.1"/>
    </source>
</evidence>
<proteinExistence type="predicted"/>
<dbReference type="Proteomes" id="UP000565468">
    <property type="component" value="Unassembled WGS sequence"/>
</dbReference>
<dbReference type="AlphaFoldDB" id="A0A848MBC0"/>
<comment type="caution">
    <text evidence="1">The sequence shown here is derived from an EMBL/GenBank/DDBJ whole genome shotgun (WGS) entry which is preliminary data.</text>
</comment>
<evidence type="ECO:0000313" key="2">
    <source>
        <dbReference type="Proteomes" id="UP000565468"/>
    </source>
</evidence>
<accession>A0A848MBC0</accession>
<sequence>MISPLNADGCRPYVGQHVCAVLHDGTEVVGTLQSVDQKGLFFEPVQGEVNILSKAGAKGKKNMPKGNNVKTSSWGYNYGPGYPNPYRGLLAWEAVAFLLLVPLLFI</sequence>
<dbReference type="EMBL" id="JABBPN010000023">
    <property type="protein sequence ID" value="NMO97806.1"/>
    <property type="molecule type" value="Genomic_DNA"/>
</dbReference>